<reference evidence="2" key="1">
    <citation type="submission" date="2019-06" db="EMBL/GenBank/DDBJ databases">
        <title>Complete genome sequence of Methylogaea oryzae strain JCM16910.</title>
        <authorList>
            <person name="Asakawa S."/>
        </authorList>
    </citation>
    <scope>NUCLEOTIDE SEQUENCE</scope>
    <source>
        <strain evidence="2">E10</strain>
    </source>
</reference>
<evidence type="ECO:0000313" key="3">
    <source>
        <dbReference type="Proteomes" id="UP000824988"/>
    </source>
</evidence>
<dbReference type="AlphaFoldDB" id="A0A8D4VSY4"/>
<dbReference type="Proteomes" id="UP000824988">
    <property type="component" value="Chromosome"/>
</dbReference>
<evidence type="ECO:0000259" key="1">
    <source>
        <dbReference type="Pfam" id="PF01636"/>
    </source>
</evidence>
<proteinExistence type="predicted"/>
<dbReference type="EMBL" id="AP019782">
    <property type="protein sequence ID" value="BBL71944.1"/>
    <property type="molecule type" value="Genomic_DNA"/>
</dbReference>
<dbReference type="CDD" id="cd05403">
    <property type="entry name" value="NT_KNTase_like"/>
    <property type="match status" value="1"/>
</dbReference>
<protein>
    <recommendedName>
        <fullName evidence="1">Aminoglycoside phosphotransferase domain-containing protein</fullName>
    </recommendedName>
</protein>
<dbReference type="KEGG" id="moz:MoryE10_25500"/>
<keyword evidence="3" id="KW-1185">Reference proteome</keyword>
<name>A0A8D4VSY4_9GAMM</name>
<dbReference type="InterPro" id="IPR002575">
    <property type="entry name" value="Aminoglycoside_PTrfase"/>
</dbReference>
<dbReference type="Pfam" id="PF01636">
    <property type="entry name" value="APH"/>
    <property type="match status" value="1"/>
</dbReference>
<organism evidence="2 3">
    <name type="scientific">Methylogaea oryzae</name>
    <dbReference type="NCBI Taxonomy" id="1295382"/>
    <lineage>
        <taxon>Bacteria</taxon>
        <taxon>Pseudomonadati</taxon>
        <taxon>Pseudomonadota</taxon>
        <taxon>Gammaproteobacteria</taxon>
        <taxon>Methylococcales</taxon>
        <taxon>Methylococcaceae</taxon>
        <taxon>Methylogaea</taxon>
    </lineage>
</organism>
<feature type="domain" description="Aminoglycoside phosphotransferase" evidence="1">
    <location>
        <begin position="519"/>
        <end position="727"/>
    </location>
</feature>
<accession>A0A8D4VSY4</accession>
<evidence type="ECO:0000313" key="2">
    <source>
        <dbReference type="EMBL" id="BBL71944.1"/>
    </source>
</evidence>
<sequence length="812" mass="92307">MGVIKKVLYRGNILGKPRHRNFFLDMEENIHIHYRDLRIELSRGEFEDFADTFAKQSGELLGIIREKNYQDGKLANANQDDVRIWTESRLKHEVKYHPQRFSLEECGDGYHFHYRNYKILIDKDEFRQIARLFAAVDVDGPYASSYEEVMELLDANEVDYLLDAGNVPGEVLGIAVAQYHIPKIRDIFQYIGFAVEKDEAVEKRYQGPRLSVIVRPDPQRTAQDYRRLRGAKSATRLADYLAQFGKAMDVDELNQLKCQALDFYFAVNAGEARQVDTDPQTWLYAPANRQVIFPYNPSAETGKASADKLYRAWSALLNGTQLGFVKPHKQVLPAPEQAALAKQVREALMRDVAAYAAVDKIHLMGSALRGDMGRYSAPFVHSKLAKLGSDVDILVEIDPEREDDIPAAWDFYVAEASNRCAIYHVGQIPLAAGADEWKSRYPHIPFIHHLLDAYVYFPSRGHREEKDAFLAKFKAQLFYDRARDGIVYRGEEEQRIGQRLAALHGFRQVAVESMKVSTENALYKVFADGQAWVLKLFKVSGNYASNRVAEHTVYEEKLVAQLKERGIPTAGIRHVPEGVEGYVEGFPALLFERIPGKVQQRPDYALERIAPALANVHRVQMERPLALDTSFPYDDTCMMWLKAFENYQKNSGHSPEVAKAFAALAPVAMHCFPGENRARWFARSAALHNHGDVTPKNVIVADSGEPRFFDFNNAFYGPRMADVVDGAFEFSLAEKYIHLADFARFDAFIGHYAERSPLTAEEREDLPHWIGLVGLIKFTKEIRVLLDRPQQSLRCKRALAIAEFTLSRAATT</sequence>
<gene>
    <name evidence="2" type="ORF">MoryE10_25500</name>
</gene>
<dbReference type="RefSeq" id="WP_221047273.1">
    <property type="nucleotide sequence ID" value="NZ_AP019782.1"/>
</dbReference>